<dbReference type="CDD" id="cd00067">
    <property type="entry name" value="GAL4"/>
    <property type="match status" value="1"/>
</dbReference>
<feature type="compositionally biased region" description="Low complexity" evidence="3">
    <location>
        <begin position="333"/>
        <end position="346"/>
    </location>
</feature>
<keyword evidence="7" id="KW-1185">Reference proteome</keyword>
<dbReference type="PROSITE" id="PS50048">
    <property type="entry name" value="ZN2_CY6_FUNGAL_2"/>
    <property type="match status" value="1"/>
</dbReference>
<dbReference type="Proteomes" id="UP001287286">
    <property type="component" value="Unassembled WGS sequence"/>
</dbReference>
<feature type="region of interest" description="Disordered" evidence="3">
    <location>
        <begin position="287"/>
        <end position="377"/>
    </location>
</feature>
<keyword evidence="1" id="KW-0479">Metal-binding</keyword>
<dbReference type="InterPro" id="IPR007219">
    <property type="entry name" value="XnlR_reg_dom"/>
</dbReference>
<proteinExistence type="predicted"/>
<keyword evidence="2" id="KW-0539">Nucleus</keyword>
<dbReference type="SMART" id="SM00066">
    <property type="entry name" value="GAL4"/>
    <property type="match status" value="1"/>
</dbReference>
<evidence type="ECO:0000256" key="1">
    <source>
        <dbReference type="ARBA" id="ARBA00022723"/>
    </source>
</evidence>
<dbReference type="Pfam" id="PF00172">
    <property type="entry name" value="Zn_clus"/>
    <property type="match status" value="1"/>
</dbReference>
<dbReference type="SUPFAM" id="SSF57701">
    <property type="entry name" value="Zn2/Cys6 DNA-binding domain"/>
    <property type="match status" value="1"/>
</dbReference>
<protein>
    <submittedName>
        <fullName evidence="6">Transcriptional regulator family: Fungal Specific TF</fullName>
    </submittedName>
</protein>
<accession>A0ABR0C9U1</accession>
<feature type="compositionally biased region" description="Basic residues" evidence="3">
    <location>
        <begin position="86"/>
        <end position="95"/>
    </location>
</feature>
<dbReference type="Gene3D" id="4.10.240.10">
    <property type="entry name" value="Zn(2)-C6 fungal-type DNA-binding domain"/>
    <property type="match status" value="1"/>
</dbReference>
<dbReference type="InterPro" id="IPR036864">
    <property type="entry name" value="Zn2-C6_fun-type_DNA-bd_sf"/>
</dbReference>
<reference evidence="6 7" key="1">
    <citation type="journal article" date="2024" name="Microbiol. Resour. Announc.">
        <title>Genome annotations for the ascomycete fungi Trichoderma harzianum, Trichoderma aggressivum, and Purpureocillium lilacinum.</title>
        <authorList>
            <person name="Beijen E.P.W."/>
            <person name="Ohm R.A."/>
        </authorList>
    </citation>
    <scope>NUCLEOTIDE SEQUENCE [LARGE SCALE GENOMIC DNA]</scope>
    <source>
        <strain evidence="6 7">CBS 150709</strain>
    </source>
</reference>
<feature type="signal peptide" evidence="4">
    <location>
        <begin position="1"/>
        <end position="17"/>
    </location>
</feature>
<dbReference type="InterPro" id="IPR001138">
    <property type="entry name" value="Zn2Cys6_DnaBD"/>
</dbReference>
<evidence type="ECO:0000256" key="3">
    <source>
        <dbReference type="SAM" id="MobiDB-lite"/>
    </source>
</evidence>
<dbReference type="EMBL" id="JAWRVI010000007">
    <property type="protein sequence ID" value="KAK4092708.1"/>
    <property type="molecule type" value="Genomic_DNA"/>
</dbReference>
<feature type="compositionally biased region" description="Basic residues" evidence="3">
    <location>
        <begin position="290"/>
        <end position="303"/>
    </location>
</feature>
<comment type="caution">
    <text evidence="6">The sequence shown here is derived from an EMBL/GenBank/DDBJ whole genome shotgun (WGS) entry which is preliminary data.</text>
</comment>
<evidence type="ECO:0000313" key="6">
    <source>
        <dbReference type="EMBL" id="KAK4092708.1"/>
    </source>
</evidence>
<feature type="compositionally biased region" description="Polar residues" evidence="3">
    <location>
        <begin position="427"/>
        <end position="440"/>
    </location>
</feature>
<feature type="region of interest" description="Disordered" evidence="3">
    <location>
        <begin position="420"/>
        <end position="450"/>
    </location>
</feature>
<feature type="domain" description="Zn(2)-C6 fungal-type" evidence="5">
    <location>
        <begin position="384"/>
        <end position="413"/>
    </location>
</feature>
<dbReference type="PANTHER" id="PTHR47431:SF1">
    <property type="entry name" value="ZN(II)2CYS6 TRANSCRIPTION FACTOR (EUROFUNG)"/>
    <property type="match status" value="1"/>
</dbReference>
<dbReference type="PROSITE" id="PS00463">
    <property type="entry name" value="ZN2_CY6_FUNGAL_1"/>
    <property type="match status" value="1"/>
</dbReference>
<name>A0ABR0C9U1_PURLI</name>
<sequence>MGWLVVLATGRLPCSSGASLTPAAAAAVGHQAWAWASTYGMAQWDMGVESKSQRAAGPPHRLHRVAPARRAKLPTGKCQPASTARVPRHTHMHTRTRAHTLAHTPPSLPMMHARRRRLCFADVYTGRLGRGVSTQYSALVLKPTSITRPGPLKVTGLTARAPSPPPRGAHGNLEVVGLPACPPAPGLLSTSSVRSSSSSSFCRLVVRLRLPHPTSGTKKGAPRQTWPANQRQTLQTFFLSFTSYLLAAQHCNRVSSLQCLDSPLLGASAFRDTQRLDGVQSRSLDILRRAAPRRPGNRAHVHRPAGAPAMISPENIPLPPDDPVSPQSAHPLTSSTSGSAGTSPSSIFQHGSSTGNPSSGSQTPVQMDTDSNGNKNRDSTVPAACLACRSKHLKCDGQNPCARCLSSQSECVYVASRRGYKGPRRGTAQNPNKRQATSPPDANGGAPSDCPMLLGSRSGAAAMEGSGYPAVTMMPGALPPQQAQQQYTPGPSGMQLYKSYCSVNGIDPVAFAVSHHNVGQPIPVKSVPERCLDAYYHYFFGSHPFVLPREHLLRLSKSGVMEVVLAAIRWVGSIFIDVGPAVRESLFEEAYRLIYDPSTPRDGFMVQAMMLLIVGLDGCCKQEKARAILSDVERLALEIDLNTRPFATLHGQGIPVLEESWRRTWWDLFIIDGMIAGVHRVTNFLLFDVPADVALPCEEHQYLSSNIPIPLYLEDLEDRDFSDEDREFSSFAYRILCGRNLGKFMRTPPIFGPEDENMARIEALLTNWRLHLPKTKRDALQRDGKLDEMMFQAHMMMHATSILLHQPHSQLDTTPTQNINSCAPHQMVPAGDLFNTHTKHTIESASAISEMITHRVPLLSHTHFFTCVITLSSIVHLSRWALFFIPHDDDDLRQQVRLNIGALNRLAEVWGAADRARGQVKAVAQEIYQAKKQQRLNSQFWVGLTQEDMLNTIATDDSIISEIESFQVPPNLLG</sequence>
<keyword evidence="4" id="KW-0732">Signal</keyword>
<feature type="region of interest" description="Disordered" evidence="3">
    <location>
        <begin position="69"/>
        <end position="95"/>
    </location>
</feature>
<dbReference type="CDD" id="cd12148">
    <property type="entry name" value="fungal_TF_MHR"/>
    <property type="match status" value="1"/>
</dbReference>
<evidence type="ECO:0000256" key="2">
    <source>
        <dbReference type="ARBA" id="ARBA00023242"/>
    </source>
</evidence>
<gene>
    <name evidence="6" type="ORF">Purlil1_2633</name>
</gene>
<evidence type="ECO:0000313" key="7">
    <source>
        <dbReference type="Proteomes" id="UP001287286"/>
    </source>
</evidence>
<evidence type="ECO:0000256" key="4">
    <source>
        <dbReference type="SAM" id="SignalP"/>
    </source>
</evidence>
<evidence type="ECO:0000259" key="5">
    <source>
        <dbReference type="PROSITE" id="PS50048"/>
    </source>
</evidence>
<dbReference type="Pfam" id="PF04082">
    <property type="entry name" value="Fungal_trans"/>
    <property type="match status" value="1"/>
</dbReference>
<dbReference type="PANTHER" id="PTHR47431">
    <property type="entry name" value="ZN(II)2CYS6 TRANSCRIPTION FACTOR (EUROFUNG)-RELATED"/>
    <property type="match status" value="1"/>
</dbReference>
<feature type="compositionally biased region" description="Polar residues" evidence="3">
    <location>
        <begin position="347"/>
        <end position="374"/>
    </location>
</feature>
<feature type="chain" id="PRO_5046852265" evidence="4">
    <location>
        <begin position="18"/>
        <end position="974"/>
    </location>
</feature>
<organism evidence="6 7">
    <name type="scientific">Purpureocillium lilacinum</name>
    <name type="common">Paecilomyces lilacinus</name>
    <dbReference type="NCBI Taxonomy" id="33203"/>
    <lineage>
        <taxon>Eukaryota</taxon>
        <taxon>Fungi</taxon>
        <taxon>Dikarya</taxon>
        <taxon>Ascomycota</taxon>
        <taxon>Pezizomycotina</taxon>
        <taxon>Sordariomycetes</taxon>
        <taxon>Hypocreomycetidae</taxon>
        <taxon>Hypocreales</taxon>
        <taxon>Ophiocordycipitaceae</taxon>
        <taxon>Purpureocillium</taxon>
    </lineage>
</organism>